<dbReference type="InterPro" id="IPR003004">
    <property type="entry name" value="GspF/PilC"/>
</dbReference>
<dbReference type="Proteomes" id="UP000288789">
    <property type="component" value="Unassembled WGS sequence"/>
</dbReference>
<dbReference type="Gene3D" id="1.20.81.30">
    <property type="entry name" value="Type II secretion system (T2SS), domain F"/>
    <property type="match status" value="1"/>
</dbReference>
<feature type="domain" description="Type II secretion system protein GspF" evidence="8">
    <location>
        <begin position="11"/>
        <end position="128"/>
    </location>
</feature>
<dbReference type="OrthoDB" id="6241219at2"/>
<gene>
    <name evidence="9" type="ORF">EGC76_00865</name>
</gene>
<dbReference type="RefSeq" id="WP_128351132.1">
    <property type="nucleotide sequence ID" value="NZ_CAXBCQ010000039.1"/>
</dbReference>
<feature type="transmembrane region" description="Helical" evidence="7">
    <location>
        <begin position="148"/>
        <end position="176"/>
    </location>
</feature>
<evidence type="ECO:0000256" key="5">
    <source>
        <dbReference type="ARBA" id="ARBA00022989"/>
    </source>
</evidence>
<reference evidence="9 10" key="1">
    <citation type="submission" date="2018-12" db="EMBL/GenBank/DDBJ databases">
        <authorList>
            <person name="Li A."/>
            <person name="Zhang M."/>
            <person name="Zhu H."/>
        </authorList>
    </citation>
    <scope>NUCLEOTIDE SEQUENCE [LARGE SCALE GENOMIC DNA]</scope>
    <source>
        <strain evidence="9 10">R04H25</strain>
    </source>
</reference>
<dbReference type="AlphaFoldDB" id="A0A443Z7A5"/>
<dbReference type="InterPro" id="IPR042094">
    <property type="entry name" value="T2SS_GspF_sf"/>
</dbReference>
<keyword evidence="4 7" id="KW-0812">Transmembrane</keyword>
<protein>
    <recommendedName>
        <fullName evidence="8">Type II secretion system protein GspF domain-containing protein</fullName>
    </recommendedName>
</protein>
<evidence type="ECO:0000256" key="1">
    <source>
        <dbReference type="ARBA" id="ARBA00004651"/>
    </source>
</evidence>
<keyword evidence="6 7" id="KW-0472">Membrane</keyword>
<proteinExistence type="inferred from homology"/>
<dbReference type="GO" id="GO:0005886">
    <property type="term" value="C:plasma membrane"/>
    <property type="evidence" value="ECO:0007669"/>
    <property type="project" value="UniProtKB-SubCell"/>
</dbReference>
<evidence type="ECO:0000259" key="8">
    <source>
        <dbReference type="Pfam" id="PF00482"/>
    </source>
</evidence>
<keyword evidence="10" id="KW-1185">Reference proteome</keyword>
<comment type="similarity">
    <text evidence="2">Belongs to the GSP F family.</text>
</comment>
<dbReference type="PANTHER" id="PTHR30012:SF0">
    <property type="entry name" value="TYPE II SECRETION SYSTEM PROTEIN F-RELATED"/>
    <property type="match status" value="1"/>
</dbReference>
<dbReference type="Pfam" id="PF00482">
    <property type="entry name" value="T2SSF"/>
    <property type="match status" value="1"/>
</dbReference>
<feature type="transmembrane region" description="Helical" evidence="7">
    <location>
        <begin position="110"/>
        <end position="128"/>
    </location>
</feature>
<sequence length="340" mass="38200">MRLTRARQLAFLEDLALGLADGLSPLTCCHELLENARHLHLKQEQEVAAQLIKQLNHGRALGPSLHHWFSEDLVMLVAVGENSGILEQILSQHQLFEQQRREAWRQFWKPLIYPVAMLALAFAATFFIGRGVMPKLAQSLPEWQWPQLSHWLMVLTHSAMLPALLMVVVAVFIWSWGPPGLVNFKWYWCQLLANKGAFLIHRYFSAVLLLQTSTVLLQAGINLDRSLATMQRFGGNSLNAHITTMRAKLANGERRLERIFDSGLLSPRMLFRLGNGSRKATEHGTLKRVASYAAHDAVQALARLRAALQGFCYGMIFALLIVMLGGMGSMLMAITQQSIV</sequence>
<feature type="transmembrane region" description="Helical" evidence="7">
    <location>
        <begin position="311"/>
        <end position="334"/>
    </location>
</feature>
<evidence type="ECO:0000256" key="4">
    <source>
        <dbReference type="ARBA" id="ARBA00022692"/>
    </source>
</evidence>
<dbReference type="PANTHER" id="PTHR30012">
    <property type="entry name" value="GENERAL SECRETION PATHWAY PROTEIN"/>
    <property type="match status" value="1"/>
</dbReference>
<evidence type="ECO:0000256" key="6">
    <source>
        <dbReference type="ARBA" id="ARBA00023136"/>
    </source>
</evidence>
<accession>A0A443Z7A5</accession>
<comment type="subcellular location">
    <subcellularLocation>
        <location evidence="1">Cell membrane</location>
        <topology evidence="1">Multi-pass membrane protein</topology>
    </subcellularLocation>
</comment>
<organism evidence="9 10">
    <name type="scientific">Pseudidiomarina gelatinasegens</name>
    <dbReference type="NCBI Taxonomy" id="2487740"/>
    <lineage>
        <taxon>Bacteria</taxon>
        <taxon>Pseudomonadati</taxon>
        <taxon>Pseudomonadota</taxon>
        <taxon>Gammaproteobacteria</taxon>
        <taxon>Alteromonadales</taxon>
        <taxon>Idiomarinaceae</taxon>
        <taxon>Pseudidiomarina</taxon>
    </lineage>
</organism>
<name>A0A443Z7A5_9GAMM</name>
<evidence type="ECO:0000313" key="9">
    <source>
        <dbReference type="EMBL" id="RWU12804.1"/>
    </source>
</evidence>
<keyword evidence="5 7" id="KW-1133">Transmembrane helix</keyword>
<comment type="caution">
    <text evidence="9">The sequence shown here is derived from an EMBL/GenBank/DDBJ whole genome shotgun (WGS) entry which is preliminary data.</text>
</comment>
<dbReference type="InterPro" id="IPR018076">
    <property type="entry name" value="T2SS_GspF_dom"/>
</dbReference>
<evidence type="ECO:0000256" key="7">
    <source>
        <dbReference type="SAM" id="Phobius"/>
    </source>
</evidence>
<evidence type="ECO:0000256" key="2">
    <source>
        <dbReference type="ARBA" id="ARBA00005745"/>
    </source>
</evidence>
<dbReference type="EMBL" id="RSFE01000001">
    <property type="protein sequence ID" value="RWU12804.1"/>
    <property type="molecule type" value="Genomic_DNA"/>
</dbReference>
<keyword evidence="3" id="KW-1003">Cell membrane</keyword>
<evidence type="ECO:0000313" key="10">
    <source>
        <dbReference type="Proteomes" id="UP000288789"/>
    </source>
</evidence>
<evidence type="ECO:0000256" key="3">
    <source>
        <dbReference type="ARBA" id="ARBA00022475"/>
    </source>
</evidence>